<dbReference type="GO" id="GO:0005829">
    <property type="term" value="C:cytosol"/>
    <property type="evidence" value="ECO:0007669"/>
    <property type="project" value="TreeGrafter"/>
</dbReference>
<evidence type="ECO:0000313" key="2">
    <source>
        <dbReference type="EMBL" id="KYG66238.1"/>
    </source>
</evidence>
<dbReference type="InterPro" id="IPR004363">
    <property type="entry name" value="Methylgl_synth"/>
</dbReference>
<evidence type="ECO:0000313" key="3">
    <source>
        <dbReference type="Proteomes" id="UP000075320"/>
    </source>
</evidence>
<dbReference type="InterPro" id="IPR016064">
    <property type="entry name" value="NAD/diacylglycerol_kinase_sf"/>
</dbReference>
<keyword evidence="3" id="KW-1185">Reference proteome</keyword>
<dbReference type="InterPro" id="IPR017438">
    <property type="entry name" value="ATP-NAD_kinase_N"/>
</dbReference>
<evidence type="ECO:0000259" key="1">
    <source>
        <dbReference type="PROSITE" id="PS50146"/>
    </source>
</evidence>
<dbReference type="AlphaFoldDB" id="A0A150WPC2"/>
<dbReference type="GO" id="GO:0008929">
    <property type="term" value="F:methylglyoxal synthase activity"/>
    <property type="evidence" value="ECO:0007669"/>
    <property type="project" value="InterPro"/>
</dbReference>
<comment type="caution">
    <text evidence="2">The sequence shown here is derived from an EMBL/GenBank/DDBJ whole genome shotgun (WGS) entry which is preliminary data.</text>
</comment>
<dbReference type="SMART" id="SM00046">
    <property type="entry name" value="DAGKc"/>
    <property type="match status" value="1"/>
</dbReference>
<gene>
    <name evidence="2" type="ORF">AZI86_04035</name>
</gene>
<dbReference type="Proteomes" id="UP000075320">
    <property type="component" value="Unassembled WGS sequence"/>
</dbReference>
<sequence length="290" mass="32251">MFVNPKSRQGEAFIEEIKIWLNDNGFTLLNPTFDPQKEKIEDVIRRHAAEKPIVMVGGGDGTVNEALPALLETNLPLAVIPLGTANNLARTLNLPTDPKEALSILKDGHEQLVDVGVANDIPFMNVIGLGLSTQINKTTPKNLKRWLGVFAFIITAFKVVHRMTPFKIEVAHDQKTHKAYTWQITICNGRNYGNGLVIHQDASLKDGLLHGLSTEVKKWWHAFILIPSLLTGRYRPKDDVTILAGKKMVLKTRRPMSVDIDGDVKTKTPVTVIVQERALRVLVPPTPVEV</sequence>
<dbReference type="GO" id="GO:0019242">
    <property type="term" value="P:methylglyoxal biosynthetic process"/>
    <property type="evidence" value="ECO:0007669"/>
    <property type="project" value="InterPro"/>
</dbReference>
<dbReference type="Pfam" id="PF19279">
    <property type="entry name" value="YegS_C"/>
    <property type="match status" value="1"/>
</dbReference>
<dbReference type="InterPro" id="IPR001206">
    <property type="entry name" value="Diacylglycerol_kinase_cat_dom"/>
</dbReference>
<dbReference type="PANTHER" id="PTHR30492">
    <property type="entry name" value="METHYLGLYOXAL SYNTHASE"/>
    <property type="match status" value="1"/>
</dbReference>
<name>A0A150WPC2_BDEBC</name>
<organism evidence="2 3">
    <name type="scientific">Bdellovibrio bacteriovorus</name>
    <dbReference type="NCBI Taxonomy" id="959"/>
    <lineage>
        <taxon>Bacteria</taxon>
        <taxon>Pseudomonadati</taxon>
        <taxon>Bdellovibrionota</taxon>
        <taxon>Bdellovibrionia</taxon>
        <taxon>Bdellovibrionales</taxon>
        <taxon>Pseudobdellovibrionaceae</taxon>
        <taxon>Bdellovibrio</taxon>
    </lineage>
</organism>
<dbReference type="NCBIfam" id="NF009604">
    <property type="entry name" value="PRK13057.1"/>
    <property type="match status" value="1"/>
</dbReference>
<feature type="domain" description="DAGKc" evidence="1">
    <location>
        <begin position="1"/>
        <end position="122"/>
    </location>
</feature>
<dbReference type="PROSITE" id="PS50146">
    <property type="entry name" value="DAGK"/>
    <property type="match status" value="1"/>
</dbReference>
<dbReference type="InterPro" id="IPR045540">
    <property type="entry name" value="YegS/DAGK_C"/>
</dbReference>
<dbReference type="GO" id="GO:0008654">
    <property type="term" value="P:phospholipid biosynthetic process"/>
    <property type="evidence" value="ECO:0007669"/>
    <property type="project" value="InterPro"/>
</dbReference>
<dbReference type="Gene3D" id="3.40.50.10330">
    <property type="entry name" value="Probable inorganic polyphosphate/atp-NAD kinase, domain 1"/>
    <property type="match status" value="1"/>
</dbReference>
<dbReference type="NCBIfam" id="TIGR00147">
    <property type="entry name" value="YegS/Rv2252/BmrU family lipid kinase"/>
    <property type="match status" value="1"/>
</dbReference>
<accession>A0A150WPC2</accession>
<dbReference type="Pfam" id="PF00781">
    <property type="entry name" value="DAGK_cat"/>
    <property type="match status" value="1"/>
</dbReference>
<dbReference type="EMBL" id="LUKE01000001">
    <property type="protein sequence ID" value="KYG66238.1"/>
    <property type="molecule type" value="Genomic_DNA"/>
</dbReference>
<dbReference type="GO" id="GO:0005524">
    <property type="term" value="F:ATP binding"/>
    <property type="evidence" value="ECO:0007669"/>
    <property type="project" value="InterPro"/>
</dbReference>
<dbReference type="InterPro" id="IPR005218">
    <property type="entry name" value="Diacylglycerol/lipid_kinase"/>
</dbReference>
<proteinExistence type="predicted"/>
<protein>
    <recommendedName>
        <fullName evidence="1">DAGKc domain-containing protein</fullName>
    </recommendedName>
</protein>
<dbReference type="PANTHER" id="PTHR30492:SF0">
    <property type="entry name" value="METHYLGLYOXAL SYNTHASE"/>
    <property type="match status" value="1"/>
</dbReference>
<reference evidence="2 3" key="1">
    <citation type="submission" date="2016-03" db="EMBL/GenBank/DDBJ databases">
        <authorList>
            <person name="Ploux O."/>
        </authorList>
    </citation>
    <scope>NUCLEOTIDE SEQUENCE [LARGE SCALE GENOMIC DNA]</scope>
    <source>
        <strain evidence="2 3">R0</strain>
    </source>
</reference>
<dbReference type="GO" id="GO:0016301">
    <property type="term" value="F:kinase activity"/>
    <property type="evidence" value="ECO:0007669"/>
    <property type="project" value="InterPro"/>
</dbReference>
<dbReference type="Gene3D" id="2.60.200.40">
    <property type="match status" value="1"/>
</dbReference>
<dbReference type="SUPFAM" id="SSF111331">
    <property type="entry name" value="NAD kinase/diacylglycerol kinase-like"/>
    <property type="match status" value="1"/>
</dbReference>